<keyword evidence="4 10" id="KW-0689">Ribosomal protein</keyword>
<keyword evidence="11" id="KW-1185">Reference proteome</keyword>
<name>A0A9Q0RWP4_9DIPT</name>
<evidence type="ECO:0000256" key="8">
    <source>
        <dbReference type="ARBA" id="ARBA00035356"/>
    </source>
</evidence>
<dbReference type="InterPro" id="IPR016082">
    <property type="entry name" value="Ribosomal_uL30_ferredoxin-like"/>
</dbReference>
<dbReference type="InterPro" id="IPR005996">
    <property type="entry name" value="Ribosomal_uL30_bac-type"/>
</dbReference>
<dbReference type="SUPFAM" id="SSF55129">
    <property type="entry name" value="Ribosomal protein L30p/L7e"/>
    <property type="match status" value="1"/>
</dbReference>
<gene>
    <name evidence="10" type="primary">MRPL30</name>
    <name evidence="10" type="ORF">Bhyg_13817</name>
</gene>
<dbReference type="PANTHER" id="PTHR15892">
    <property type="entry name" value="MITOCHONDRIAL RIBOSOMAL PROTEIN L30"/>
    <property type="match status" value="1"/>
</dbReference>
<sequence length="184" mass="21915">MMQQNLLKVQQVMSVCIRSYARHNKKAQYMNDAQLYEKVRYYPRVPDFKEDPIENPTKLFRVQRIKVLKGTPYWERRILQLLGLTRKMSDVTVVKNIPEMNAMLWKVKHLVDIKPVVFPYGEPTENDINHSFLKESGECIVTKEIKFDEKRLEARNKFDEKPERLDGKTLAYNSRLKWLSGYEC</sequence>
<dbReference type="PANTHER" id="PTHR15892:SF2">
    <property type="entry name" value="LARGE RIBOSOMAL SUBUNIT PROTEIN UL30M"/>
    <property type="match status" value="1"/>
</dbReference>
<dbReference type="Proteomes" id="UP001151699">
    <property type="component" value="Chromosome C"/>
</dbReference>
<evidence type="ECO:0000256" key="4">
    <source>
        <dbReference type="ARBA" id="ARBA00022980"/>
    </source>
</evidence>
<dbReference type="AlphaFoldDB" id="A0A9Q0RWP4"/>
<feature type="domain" description="Large ribosomal subunit protein uL30-like ferredoxin-like fold" evidence="9">
    <location>
        <begin position="60"/>
        <end position="111"/>
    </location>
</feature>
<evidence type="ECO:0000256" key="2">
    <source>
        <dbReference type="ARBA" id="ARBA00007594"/>
    </source>
</evidence>
<dbReference type="Pfam" id="PF00327">
    <property type="entry name" value="Ribosomal_L30"/>
    <property type="match status" value="1"/>
</dbReference>
<evidence type="ECO:0000256" key="1">
    <source>
        <dbReference type="ARBA" id="ARBA00004173"/>
    </source>
</evidence>
<evidence type="ECO:0000313" key="11">
    <source>
        <dbReference type="Proteomes" id="UP001151699"/>
    </source>
</evidence>
<dbReference type="Gene3D" id="3.30.1390.20">
    <property type="entry name" value="Ribosomal protein L30, ferredoxin-like fold domain"/>
    <property type="match status" value="1"/>
</dbReference>
<reference evidence="10" key="1">
    <citation type="submission" date="2022-07" db="EMBL/GenBank/DDBJ databases">
        <authorList>
            <person name="Trinca V."/>
            <person name="Uliana J.V.C."/>
            <person name="Torres T.T."/>
            <person name="Ward R.J."/>
            <person name="Monesi N."/>
        </authorList>
    </citation>
    <scope>NUCLEOTIDE SEQUENCE</scope>
    <source>
        <strain evidence="10">HSMRA1968</strain>
        <tissue evidence="10">Whole embryos</tissue>
    </source>
</reference>
<keyword evidence="6" id="KW-0687">Ribonucleoprotein</keyword>
<organism evidence="10 11">
    <name type="scientific">Pseudolycoriella hygida</name>
    <dbReference type="NCBI Taxonomy" id="35572"/>
    <lineage>
        <taxon>Eukaryota</taxon>
        <taxon>Metazoa</taxon>
        <taxon>Ecdysozoa</taxon>
        <taxon>Arthropoda</taxon>
        <taxon>Hexapoda</taxon>
        <taxon>Insecta</taxon>
        <taxon>Pterygota</taxon>
        <taxon>Neoptera</taxon>
        <taxon>Endopterygota</taxon>
        <taxon>Diptera</taxon>
        <taxon>Nematocera</taxon>
        <taxon>Sciaroidea</taxon>
        <taxon>Sciaridae</taxon>
        <taxon>Pseudolycoriella</taxon>
    </lineage>
</organism>
<dbReference type="GO" id="GO:0003735">
    <property type="term" value="F:structural constituent of ribosome"/>
    <property type="evidence" value="ECO:0007669"/>
    <property type="project" value="InterPro"/>
</dbReference>
<comment type="similarity">
    <text evidence="2">Belongs to the universal ribosomal protein uL30 family.</text>
</comment>
<dbReference type="GO" id="GO:0006412">
    <property type="term" value="P:translation"/>
    <property type="evidence" value="ECO:0007669"/>
    <property type="project" value="InterPro"/>
</dbReference>
<accession>A0A9Q0RWP4</accession>
<dbReference type="InterPro" id="IPR036919">
    <property type="entry name" value="Ribo_uL30_ferredoxin-like_sf"/>
</dbReference>
<keyword evidence="5" id="KW-0496">Mitochondrion</keyword>
<dbReference type="GO" id="GO:0015934">
    <property type="term" value="C:large ribosomal subunit"/>
    <property type="evidence" value="ECO:0007669"/>
    <property type="project" value="InterPro"/>
</dbReference>
<protein>
    <recommendedName>
        <fullName evidence="7">Large ribosomal subunit protein uL30m</fullName>
    </recommendedName>
    <alternativeName>
        <fullName evidence="8">39S ribosomal protein L30, mitochondrial</fullName>
    </alternativeName>
</protein>
<evidence type="ECO:0000256" key="6">
    <source>
        <dbReference type="ARBA" id="ARBA00023274"/>
    </source>
</evidence>
<comment type="caution">
    <text evidence="10">The sequence shown here is derived from an EMBL/GenBank/DDBJ whole genome shotgun (WGS) entry which is preliminary data.</text>
</comment>
<proteinExistence type="inferred from homology"/>
<keyword evidence="3" id="KW-0809">Transit peptide</keyword>
<dbReference type="EMBL" id="WJQU01000004">
    <property type="protein sequence ID" value="KAJ6635232.1"/>
    <property type="molecule type" value="Genomic_DNA"/>
</dbReference>
<evidence type="ECO:0000313" key="10">
    <source>
        <dbReference type="EMBL" id="KAJ6635232.1"/>
    </source>
</evidence>
<evidence type="ECO:0000256" key="7">
    <source>
        <dbReference type="ARBA" id="ARBA00035281"/>
    </source>
</evidence>
<comment type="subcellular location">
    <subcellularLocation>
        <location evidence="1">Mitochondrion</location>
    </subcellularLocation>
</comment>
<dbReference type="CDD" id="cd01658">
    <property type="entry name" value="Ribosomal_L30"/>
    <property type="match status" value="1"/>
</dbReference>
<evidence type="ECO:0000259" key="9">
    <source>
        <dbReference type="Pfam" id="PF00327"/>
    </source>
</evidence>
<dbReference type="GO" id="GO:0005743">
    <property type="term" value="C:mitochondrial inner membrane"/>
    <property type="evidence" value="ECO:0007669"/>
    <property type="project" value="UniProtKB-ARBA"/>
</dbReference>
<dbReference type="FunFam" id="3.30.1390.20:FF:000005">
    <property type="entry name" value="39S ribosomal protein L30, mitochondrial"/>
    <property type="match status" value="1"/>
</dbReference>
<dbReference type="OrthoDB" id="9973389at2759"/>
<evidence type="ECO:0000256" key="5">
    <source>
        <dbReference type="ARBA" id="ARBA00023128"/>
    </source>
</evidence>
<evidence type="ECO:0000256" key="3">
    <source>
        <dbReference type="ARBA" id="ARBA00022946"/>
    </source>
</evidence>